<gene>
    <name evidence="1" type="ordered locus">BCB4264_A0564</name>
</gene>
<evidence type="ECO:0000313" key="1">
    <source>
        <dbReference type="EMBL" id="ACK60439.1"/>
    </source>
</evidence>
<sequence length="82" mass="9833">MVNEKEIVEEIVKRNREMLLNIYEQYDKIDSVFGRRLAVVEVQCDAIKKELDTLGKEIREQYYSLGRRMELLELQVLKDNNK</sequence>
<dbReference type="KEGG" id="bcb:BCB4264_A0564"/>
<dbReference type="EMBL" id="CP001176">
    <property type="protein sequence ID" value="ACK60439.1"/>
    <property type="molecule type" value="Genomic_DNA"/>
</dbReference>
<reference evidence="1 2" key="1">
    <citation type="submission" date="2008-10" db="EMBL/GenBank/DDBJ databases">
        <title>Genome sequence of Bacillus cereus B4264.</title>
        <authorList>
            <person name="Dodson R.J."/>
            <person name="Durkin A.S."/>
            <person name="Rosovitz M.J."/>
            <person name="Rasko D.A."/>
            <person name="Hoffmaster A."/>
            <person name="Ravel J."/>
            <person name="Sutton G."/>
        </authorList>
    </citation>
    <scope>NUCLEOTIDE SEQUENCE [LARGE SCALE GENOMIC DNA]</scope>
    <source>
        <strain evidence="1 2">B4264</strain>
    </source>
</reference>
<protein>
    <submittedName>
        <fullName evidence="1">Uncharacterized protein</fullName>
    </submittedName>
</protein>
<organism evidence="1 2">
    <name type="scientific">Bacillus cereus (strain B4264)</name>
    <dbReference type="NCBI Taxonomy" id="405532"/>
    <lineage>
        <taxon>Bacteria</taxon>
        <taxon>Bacillati</taxon>
        <taxon>Bacillota</taxon>
        <taxon>Bacilli</taxon>
        <taxon>Bacillales</taxon>
        <taxon>Bacillaceae</taxon>
        <taxon>Bacillus</taxon>
        <taxon>Bacillus cereus group</taxon>
    </lineage>
</organism>
<dbReference type="AlphaFoldDB" id="B7H9T7"/>
<dbReference type="RefSeq" id="WP_000245879.1">
    <property type="nucleotide sequence ID" value="NC_011725.1"/>
</dbReference>
<proteinExistence type="predicted"/>
<name>B7H9T7_BACC4</name>
<accession>B7H9T7</accession>
<dbReference type="HOGENOM" id="CLU_2551175_0_0_9"/>
<evidence type="ECO:0000313" key="2">
    <source>
        <dbReference type="Proteomes" id="UP000007096"/>
    </source>
</evidence>
<dbReference type="Proteomes" id="UP000007096">
    <property type="component" value="Chromosome"/>
</dbReference>